<dbReference type="AlphaFoldDB" id="A0AAX1JFC3"/>
<evidence type="ECO:0000313" key="3">
    <source>
        <dbReference type="EMBL" id="QPI40233.1"/>
    </source>
</evidence>
<reference evidence="2 4" key="1">
    <citation type="journal article" date="2019" name="Emerg. Microbes Infect.">
        <title>Comprehensive subspecies identification of 175 nontuberculous mycobacteria species based on 7547 genomic profiles.</title>
        <authorList>
            <person name="Matsumoto Y."/>
            <person name="Kinjo T."/>
            <person name="Motooka D."/>
            <person name="Nabeya D."/>
            <person name="Jung N."/>
            <person name="Uechi K."/>
            <person name="Horii T."/>
            <person name="Iida T."/>
            <person name="Fujita J."/>
            <person name="Nakamura S."/>
        </authorList>
    </citation>
    <scope>NUCLEOTIDE SEQUENCE [LARGE SCALE GENOMIC DNA]</scope>
    <source>
        <strain evidence="2 4">JCM 13573</strain>
    </source>
</reference>
<protein>
    <submittedName>
        <fullName evidence="3">DUF2218 domain-containing protein</fullName>
    </submittedName>
</protein>
<organism evidence="3 5">
    <name type="scientific">Mycobacterium kubicae</name>
    <dbReference type="NCBI Taxonomy" id="120959"/>
    <lineage>
        <taxon>Bacteria</taxon>
        <taxon>Bacillati</taxon>
        <taxon>Actinomycetota</taxon>
        <taxon>Actinomycetes</taxon>
        <taxon>Mycobacteriales</taxon>
        <taxon>Mycobacteriaceae</taxon>
        <taxon>Mycobacterium</taxon>
        <taxon>Mycobacterium simiae complex</taxon>
    </lineage>
</organism>
<evidence type="ECO:0000256" key="1">
    <source>
        <dbReference type="SAM" id="MobiDB-lite"/>
    </source>
</evidence>
<dbReference type="RefSeq" id="WP_068158972.1">
    <property type="nucleotide sequence ID" value="NZ_BLKU01000003.1"/>
</dbReference>
<name>A0AAX1JFC3_9MYCO</name>
<evidence type="ECO:0000313" key="5">
    <source>
        <dbReference type="Proteomes" id="UP000663583"/>
    </source>
</evidence>
<keyword evidence="4" id="KW-1185">Reference proteome</keyword>
<dbReference type="InterPro" id="IPR014543">
    <property type="entry name" value="UCP028291"/>
</dbReference>
<feature type="compositionally biased region" description="Low complexity" evidence="1">
    <location>
        <begin position="1"/>
        <end position="15"/>
    </location>
</feature>
<accession>A0AAX1JFC3</accession>
<feature type="region of interest" description="Disordered" evidence="1">
    <location>
        <begin position="1"/>
        <end position="20"/>
    </location>
</feature>
<sequence>MAEPAYSSAARAAVSTDRPERYGKQLVSHLGRRHGGEWDSGNGTGWIDLDSGQAIVTAAEGVLLLRVTSTSDEELTRLQEVVEQHLVRFGERDELSVTWERDVNNA</sequence>
<gene>
    <name evidence="3" type="ORF">I2456_12860</name>
    <name evidence="2" type="ORF">MKUB_24520</name>
</gene>
<evidence type="ECO:0000313" key="4">
    <source>
        <dbReference type="Proteomes" id="UP000465306"/>
    </source>
</evidence>
<dbReference type="Gene3D" id="3.30.310.50">
    <property type="entry name" value="Alpha-D-phosphohexomutase, C-terminal domain"/>
    <property type="match status" value="1"/>
</dbReference>
<evidence type="ECO:0000313" key="2">
    <source>
        <dbReference type="EMBL" id="GFG64962.1"/>
    </source>
</evidence>
<dbReference type="Proteomes" id="UP000465306">
    <property type="component" value="Unassembled WGS sequence"/>
</dbReference>
<dbReference type="Proteomes" id="UP000663583">
    <property type="component" value="Chromosome"/>
</dbReference>
<reference evidence="2" key="2">
    <citation type="submission" date="2020-02" db="EMBL/GenBank/DDBJ databases">
        <authorList>
            <person name="Matsumoto Y."/>
            <person name="Kinjo T."/>
            <person name="Motooka D."/>
            <person name="Nabeya D."/>
            <person name="Jung N."/>
            <person name="Uechi K."/>
            <person name="Horii T."/>
            <person name="Iida T."/>
            <person name="Fujita J."/>
            <person name="Nakamura S."/>
        </authorList>
    </citation>
    <scope>NUCLEOTIDE SEQUENCE</scope>
    <source>
        <strain evidence="2">JCM 13573</strain>
    </source>
</reference>
<dbReference type="KEGG" id="mku:I2456_12860"/>
<dbReference type="Pfam" id="PF09981">
    <property type="entry name" value="DUF2218"/>
    <property type="match status" value="1"/>
</dbReference>
<dbReference type="EMBL" id="BLKU01000003">
    <property type="protein sequence ID" value="GFG64962.1"/>
    <property type="molecule type" value="Genomic_DNA"/>
</dbReference>
<proteinExistence type="predicted"/>
<dbReference type="EMBL" id="CP065047">
    <property type="protein sequence ID" value="QPI40233.1"/>
    <property type="molecule type" value="Genomic_DNA"/>
</dbReference>
<reference evidence="3" key="3">
    <citation type="submission" date="2020-11" db="EMBL/GenBank/DDBJ databases">
        <title>Intraspecies plasmid and genomic variation of Mycobacterium kubicae revealed by the complete genome sequences of two clinical isolates.</title>
        <authorList>
            <person name="Hendrix J.R."/>
            <person name="Epperson L.E."/>
            <person name="Honda J.R."/>
            <person name="Strong M."/>
        </authorList>
    </citation>
    <scope>NUCLEOTIDE SEQUENCE</scope>
    <source>
        <strain evidence="3">JCM 13573</strain>
    </source>
</reference>